<proteinExistence type="predicted"/>
<dbReference type="AlphaFoldDB" id="A0A7J6LJW9"/>
<comment type="caution">
    <text evidence="3">The sequence shown here is derived from an EMBL/GenBank/DDBJ whole genome shotgun (WGS) entry which is preliminary data.</text>
</comment>
<dbReference type="Pfam" id="PF00350">
    <property type="entry name" value="Dynamin_N"/>
    <property type="match status" value="1"/>
</dbReference>
<keyword evidence="1" id="KW-0812">Transmembrane</keyword>
<dbReference type="GO" id="GO:0005525">
    <property type="term" value="F:GTP binding"/>
    <property type="evidence" value="ECO:0007669"/>
    <property type="project" value="InterPro"/>
</dbReference>
<dbReference type="Gene3D" id="3.40.50.300">
    <property type="entry name" value="P-loop containing nucleotide triphosphate hydrolases"/>
    <property type="match status" value="1"/>
</dbReference>
<feature type="transmembrane region" description="Helical" evidence="1">
    <location>
        <begin position="355"/>
        <end position="374"/>
    </location>
</feature>
<dbReference type="InterPro" id="IPR016181">
    <property type="entry name" value="Acyl_CoA_acyltransferase"/>
</dbReference>
<dbReference type="InterPro" id="IPR027417">
    <property type="entry name" value="P-loop_NTPase"/>
</dbReference>
<name>A0A7J6LJW9_PEROL</name>
<dbReference type="InterPro" id="IPR005662">
    <property type="entry name" value="GTPase_Era-like"/>
</dbReference>
<dbReference type="GO" id="GO:0000028">
    <property type="term" value="P:ribosomal small subunit assembly"/>
    <property type="evidence" value="ECO:0007669"/>
    <property type="project" value="TreeGrafter"/>
</dbReference>
<dbReference type="PANTHER" id="PTHR42698:SF2">
    <property type="entry name" value="GTPASE ERA-LIKE, CHLOROPLASTIC"/>
    <property type="match status" value="1"/>
</dbReference>
<dbReference type="EMBL" id="JABANN010000424">
    <property type="protein sequence ID" value="KAF4659589.1"/>
    <property type="molecule type" value="Genomic_DNA"/>
</dbReference>
<protein>
    <recommendedName>
        <fullName evidence="2">Dynamin N-terminal domain-containing protein</fullName>
    </recommendedName>
</protein>
<dbReference type="GO" id="GO:0019843">
    <property type="term" value="F:rRNA binding"/>
    <property type="evidence" value="ECO:0007669"/>
    <property type="project" value="TreeGrafter"/>
</dbReference>
<dbReference type="Proteomes" id="UP000572268">
    <property type="component" value="Unassembled WGS sequence"/>
</dbReference>
<feature type="domain" description="Dynamin N-terminal" evidence="2">
    <location>
        <begin position="51"/>
        <end position="152"/>
    </location>
</feature>
<dbReference type="SUPFAM" id="SSF52540">
    <property type="entry name" value="P-loop containing nucleoside triphosphate hydrolases"/>
    <property type="match status" value="1"/>
</dbReference>
<reference evidence="3 4" key="1">
    <citation type="submission" date="2020-04" db="EMBL/GenBank/DDBJ databases">
        <title>Perkinsus olseni comparative genomics.</title>
        <authorList>
            <person name="Bogema D.R."/>
        </authorList>
    </citation>
    <scope>NUCLEOTIDE SEQUENCE [LARGE SCALE GENOMIC DNA]</scope>
    <source>
        <strain evidence="3">ATCC PRA-31</strain>
    </source>
</reference>
<dbReference type="SUPFAM" id="SSF55729">
    <property type="entry name" value="Acyl-CoA N-acyltransferases (Nat)"/>
    <property type="match status" value="1"/>
</dbReference>
<evidence type="ECO:0000313" key="4">
    <source>
        <dbReference type="Proteomes" id="UP000572268"/>
    </source>
</evidence>
<organism evidence="3 4">
    <name type="scientific">Perkinsus olseni</name>
    <name type="common">Perkinsus atlanticus</name>
    <dbReference type="NCBI Taxonomy" id="32597"/>
    <lineage>
        <taxon>Eukaryota</taxon>
        <taxon>Sar</taxon>
        <taxon>Alveolata</taxon>
        <taxon>Perkinsozoa</taxon>
        <taxon>Perkinsea</taxon>
        <taxon>Perkinsida</taxon>
        <taxon>Perkinsidae</taxon>
        <taxon>Perkinsus</taxon>
    </lineage>
</organism>
<evidence type="ECO:0000313" key="3">
    <source>
        <dbReference type="EMBL" id="KAF4659589.1"/>
    </source>
</evidence>
<dbReference type="InterPro" id="IPR045063">
    <property type="entry name" value="Dynamin_N"/>
</dbReference>
<feature type="non-terminal residue" evidence="3">
    <location>
        <position position="547"/>
    </location>
</feature>
<feature type="transmembrane region" description="Helical" evidence="1">
    <location>
        <begin position="317"/>
        <end position="335"/>
    </location>
</feature>
<evidence type="ECO:0000259" key="2">
    <source>
        <dbReference type="Pfam" id="PF00350"/>
    </source>
</evidence>
<accession>A0A7J6LJW9</accession>
<sequence length="547" mass="60470">MVADITNPSIRGPVSFLKDVHACYAEAPLKLDSLGEEYNCNLQRIRKKALVMVMGNHSSGKSTFINWFVDAPIQKVGAALETTGFTIVTAGSQTGRELNGESTMLLYPHLQTLVEQDPRILAHLATKTVLPSDTVAPFLSMLDIIDTPGLADGGLEYPYDVTGAIEFFGKEADLILVFLDPLGQALCNLTCEVVCGLFKKYPSKMKFCLTKVDTVPTDEDLLKVSNQVTQSLTSRLGVIHAFDLMPIFIGEAKSSRVNRLDEVSLAVKQCVEWRVQASLSVLQSDCALVEEAIRSRLADDDLARRKNKKLSVNVNRLYRGAVILSSVTALIFALAKPGIHPGYFLVPRGALLDGFCAGMLLMSLLLAIIASLIWRRFRVSSLSDSAREKVEEELRTEGALPGYAHFVAVDPAADPEKAVVAHLGYGIAWCEAQYGKWVYIDDVEVREDWRRKGDVGVVVQIHKGWPNVDGAYLGIDFWNTPALDLYKKLDFVHKRTLPDCYGYVFYYNSTDAVAHLPTDLPPIEIKMPTLTHRVIVNECRSLFGPDS</sequence>
<keyword evidence="1" id="KW-0472">Membrane</keyword>
<dbReference type="GO" id="GO:0043024">
    <property type="term" value="F:ribosomal small subunit binding"/>
    <property type="evidence" value="ECO:0007669"/>
    <property type="project" value="TreeGrafter"/>
</dbReference>
<gene>
    <name evidence="3" type="ORF">FOL46_006548</name>
</gene>
<dbReference type="Gene3D" id="3.40.630.30">
    <property type="match status" value="1"/>
</dbReference>
<dbReference type="PANTHER" id="PTHR42698">
    <property type="entry name" value="GTPASE ERA"/>
    <property type="match status" value="1"/>
</dbReference>
<keyword evidence="1" id="KW-1133">Transmembrane helix</keyword>
<evidence type="ECO:0000256" key="1">
    <source>
        <dbReference type="SAM" id="Phobius"/>
    </source>
</evidence>